<dbReference type="Pfam" id="PF12706">
    <property type="entry name" value="Lactamase_B_2"/>
    <property type="match status" value="1"/>
</dbReference>
<dbReference type="PANTHER" id="PTHR42663:SF6">
    <property type="entry name" value="HYDROLASE C777.06C-RELATED"/>
    <property type="match status" value="1"/>
</dbReference>
<gene>
    <name evidence="2" type="ORF">HMPREF3226_00990</name>
</gene>
<dbReference type="EMBL" id="LRQG01000061">
    <property type="protein sequence ID" value="KXA40730.1"/>
    <property type="molecule type" value="Genomic_DNA"/>
</dbReference>
<accession>A0A133QCY5</accession>
<protein>
    <submittedName>
        <fullName evidence="2">Metallo-beta-lactamase domain protein</fullName>
    </submittedName>
</protein>
<organism evidence="2 3">
    <name type="scientific">Prevotella corporis</name>
    <dbReference type="NCBI Taxonomy" id="28128"/>
    <lineage>
        <taxon>Bacteria</taxon>
        <taxon>Pseudomonadati</taxon>
        <taxon>Bacteroidota</taxon>
        <taxon>Bacteroidia</taxon>
        <taxon>Bacteroidales</taxon>
        <taxon>Prevotellaceae</taxon>
        <taxon>Prevotella</taxon>
    </lineage>
</organism>
<evidence type="ECO:0000313" key="3">
    <source>
        <dbReference type="Proteomes" id="UP000070533"/>
    </source>
</evidence>
<dbReference type="Proteomes" id="UP000070533">
    <property type="component" value="Unassembled WGS sequence"/>
</dbReference>
<dbReference type="InterPro" id="IPR001279">
    <property type="entry name" value="Metallo-B-lactamas"/>
</dbReference>
<dbReference type="PANTHER" id="PTHR42663">
    <property type="entry name" value="HYDROLASE C777.06C-RELATED-RELATED"/>
    <property type="match status" value="1"/>
</dbReference>
<proteinExistence type="predicted"/>
<dbReference type="AlphaFoldDB" id="A0A133QCY5"/>
<dbReference type="CDD" id="cd16279">
    <property type="entry name" value="metallo-hydrolase-like_MBL-fold"/>
    <property type="match status" value="1"/>
</dbReference>
<dbReference type="PATRIC" id="fig|28128.5.peg.998"/>
<name>A0A133QCY5_9BACT</name>
<dbReference type="OrthoDB" id="9781189at2"/>
<feature type="domain" description="Metallo-beta-lactamase" evidence="1">
    <location>
        <begin position="34"/>
        <end position="223"/>
    </location>
</feature>
<reference evidence="3" key="1">
    <citation type="submission" date="2016-01" db="EMBL/GenBank/DDBJ databases">
        <authorList>
            <person name="Mitreva M."/>
            <person name="Pepin K.H."/>
            <person name="Mihindukulasuriya K.A."/>
            <person name="Fulton R."/>
            <person name="Fronick C."/>
            <person name="O'Laughlin M."/>
            <person name="Miner T."/>
            <person name="Herter B."/>
            <person name="Rosa B.A."/>
            <person name="Cordes M."/>
            <person name="Tomlinson C."/>
            <person name="Wollam A."/>
            <person name="Palsikar V.B."/>
            <person name="Mardis E.R."/>
            <person name="Wilson R.K."/>
        </authorList>
    </citation>
    <scope>NUCLEOTIDE SEQUENCE [LARGE SCALE GENOMIC DNA]</scope>
    <source>
        <strain evidence="3">MJR7716</strain>
    </source>
</reference>
<dbReference type="Gene3D" id="3.60.15.10">
    <property type="entry name" value="Ribonuclease Z/Hydroxyacylglutathione hydrolase-like"/>
    <property type="match status" value="1"/>
</dbReference>
<sequence length="253" mass="28365">MKLRFLGTGTSNGVPVIGCDCEVCRSNDSRDKRLRTSALLEVEDTRILIDCGPDFRQQILPIPFHKIDGVLITHIHYDHVGGIDDLRPYCKLGDVDLYANESTCLGLRHNLPYCFADHLYPGVPKLNLHSIEAHKLLKIGGVEVMPFEVMHDELPILGYRVGKLAYITDMKTISSSELKYLEGVETLVVNALRWEREHHSHQLVPDAIAFSKVVGAKTTYLTHLTDKIGLHQEASKRLPANVFLAYDGLVLDV</sequence>
<dbReference type="eggNOG" id="COG1235">
    <property type="taxonomic scope" value="Bacteria"/>
</dbReference>
<comment type="caution">
    <text evidence="2">The sequence shown here is derived from an EMBL/GenBank/DDBJ whole genome shotgun (WGS) entry which is preliminary data.</text>
</comment>
<dbReference type="RefSeq" id="WP_025877133.1">
    <property type="nucleotide sequence ID" value="NZ_BAAAXP010000057.1"/>
</dbReference>
<evidence type="ECO:0000313" key="2">
    <source>
        <dbReference type="EMBL" id="KXA40730.1"/>
    </source>
</evidence>
<dbReference type="InterPro" id="IPR036866">
    <property type="entry name" value="RibonucZ/Hydroxyglut_hydro"/>
</dbReference>
<dbReference type="STRING" id="28128.HMPREF3226_00990"/>
<keyword evidence="3" id="KW-1185">Reference proteome</keyword>
<evidence type="ECO:0000259" key="1">
    <source>
        <dbReference type="SMART" id="SM00849"/>
    </source>
</evidence>
<dbReference type="SMART" id="SM00849">
    <property type="entry name" value="Lactamase_B"/>
    <property type="match status" value="1"/>
</dbReference>
<dbReference type="SUPFAM" id="SSF56281">
    <property type="entry name" value="Metallo-hydrolase/oxidoreductase"/>
    <property type="match status" value="1"/>
</dbReference>